<dbReference type="EMBL" id="JBHMDM010000007">
    <property type="protein sequence ID" value="MFB9378476.1"/>
    <property type="molecule type" value="Genomic_DNA"/>
</dbReference>
<evidence type="ECO:0000313" key="2">
    <source>
        <dbReference type="Proteomes" id="UP001589748"/>
    </source>
</evidence>
<reference evidence="1 2" key="1">
    <citation type="submission" date="2024-09" db="EMBL/GenBank/DDBJ databases">
        <authorList>
            <person name="Sun Q."/>
            <person name="Mori K."/>
        </authorList>
    </citation>
    <scope>NUCLEOTIDE SEQUENCE [LARGE SCALE GENOMIC DNA]</scope>
    <source>
        <strain evidence="1 2">TISTR 1856</strain>
    </source>
</reference>
<accession>A0ABV5LWV1</accession>
<dbReference type="Proteomes" id="UP001589748">
    <property type="component" value="Unassembled WGS sequence"/>
</dbReference>
<comment type="caution">
    <text evidence="1">The sequence shown here is derived from an EMBL/GenBank/DDBJ whole genome shotgun (WGS) entry which is preliminary data.</text>
</comment>
<dbReference type="RefSeq" id="WP_380136891.1">
    <property type="nucleotide sequence ID" value="NZ_JBHLUI010000008.1"/>
</dbReference>
<keyword evidence="2" id="KW-1185">Reference proteome</keyword>
<gene>
    <name evidence="1" type="ORF">ACFFVI_16030</name>
</gene>
<organism evidence="1 2">
    <name type="scientific">Kineococcus gynurae</name>
    <dbReference type="NCBI Taxonomy" id="452979"/>
    <lineage>
        <taxon>Bacteria</taxon>
        <taxon>Bacillati</taxon>
        <taxon>Actinomycetota</taxon>
        <taxon>Actinomycetes</taxon>
        <taxon>Kineosporiales</taxon>
        <taxon>Kineosporiaceae</taxon>
        <taxon>Kineococcus</taxon>
    </lineage>
</organism>
<sequence>MNTTAPQAVWVTVTDTQGQRHLEMRWITPLQESTPLAAAA</sequence>
<name>A0ABV5LWV1_9ACTN</name>
<protein>
    <submittedName>
        <fullName evidence="1">Uncharacterized protein</fullName>
    </submittedName>
</protein>
<evidence type="ECO:0000313" key="1">
    <source>
        <dbReference type="EMBL" id="MFB9378476.1"/>
    </source>
</evidence>
<proteinExistence type="predicted"/>